<reference evidence="1 2" key="1">
    <citation type="journal article" date="2005" name="Science">
        <title>Genome of the host-cell transforming parasite Theileria annulata compared with T. parva.</title>
        <authorList>
            <person name="Pain A."/>
            <person name="Renauld H."/>
            <person name="Berriman M."/>
            <person name="Murphy L."/>
            <person name="Yeats C.A."/>
            <person name="Weir W."/>
            <person name="Kerhornou A."/>
            <person name="Aslett M."/>
            <person name="Bishop R."/>
            <person name="Bouchier C."/>
            <person name="Cochet M."/>
            <person name="Coulson R.M.R."/>
            <person name="Cronin A."/>
            <person name="de Villiers E.P."/>
            <person name="Fraser A."/>
            <person name="Fosker N."/>
            <person name="Gardner M."/>
            <person name="Goble A."/>
            <person name="Griffiths-Jones S."/>
            <person name="Harris D.E."/>
            <person name="Katzer F."/>
            <person name="Larke N."/>
            <person name="Lord A."/>
            <person name="Maser P."/>
            <person name="McKellar S."/>
            <person name="Mooney P."/>
            <person name="Morton F."/>
            <person name="Nene V."/>
            <person name="O'Neil S."/>
            <person name="Price C."/>
            <person name="Quail M.A."/>
            <person name="Rabbinowitsch E."/>
            <person name="Rawlings N.D."/>
            <person name="Rutter S."/>
            <person name="Saunders D."/>
            <person name="Seeger K."/>
            <person name="Shah T."/>
            <person name="Squares R."/>
            <person name="Squares S."/>
            <person name="Tivey A."/>
            <person name="Walker A.R."/>
            <person name="Woodward J."/>
            <person name="Dobbelaere D.A.E."/>
            <person name="Langsley G."/>
            <person name="Rajandream M.A."/>
            <person name="McKeever D."/>
            <person name="Shiels B."/>
            <person name="Tait A."/>
            <person name="Barrell B.G."/>
            <person name="Hall N."/>
        </authorList>
    </citation>
    <scope>NUCLEOTIDE SEQUENCE [LARGE SCALE GENOMIC DNA]</scope>
    <source>
        <strain evidence="2">Ankara</strain>
    </source>
</reference>
<dbReference type="InterPro" id="IPR035929">
    <property type="entry name" value="CoaB-like_sf"/>
</dbReference>
<sequence>MFCDSNLESLEESLEKFFSMNGTDGGECKIIIITSGGTTVNLDHFGIRFIDNFSTGTRGSEIAEFFLMNDYLVIFISRRNCNLPFLKSLFNNDKPYQLLDSFSVTNDSSFKFEPTEEFKSLVLRDLNSYKQYKSRLFLQYFTTLSEYRESLNVIIKCCNKFKENVAYCLVAAASDFKFSYDSLMKEKFSSKNVVNLVLEPLPKVRKMIREICGDYPMLCCFKMSTNESDGEKSSREMLLKPTAADMVQAHSTIYSRSSVTYSRKDSRT</sequence>
<gene>
    <name evidence="1" type="ORF">TA12810</name>
</gene>
<keyword evidence="2" id="KW-1185">Reference proteome</keyword>
<dbReference type="AlphaFoldDB" id="Q4UE74"/>
<dbReference type="eggNOG" id="KOG2728">
    <property type="taxonomic scope" value="Eukaryota"/>
</dbReference>
<dbReference type="EMBL" id="CR940348">
    <property type="protein sequence ID" value="CAI74615.1"/>
    <property type="molecule type" value="Genomic_DNA"/>
</dbReference>
<dbReference type="Gene3D" id="3.40.50.10300">
    <property type="entry name" value="CoaB-like"/>
    <property type="match status" value="1"/>
</dbReference>
<dbReference type="GO" id="GO:0015937">
    <property type="term" value="P:coenzyme A biosynthetic process"/>
    <property type="evidence" value="ECO:0007669"/>
    <property type="project" value="UniProtKB-ARBA"/>
</dbReference>
<name>Q4UE74_THEAN</name>
<dbReference type="Proteomes" id="UP000001950">
    <property type="component" value="Chromosome 2"/>
</dbReference>
<evidence type="ECO:0000313" key="2">
    <source>
        <dbReference type="Proteomes" id="UP000001950"/>
    </source>
</evidence>
<evidence type="ECO:0000313" key="1">
    <source>
        <dbReference type="EMBL" id="CAI74615.1"/>
    </source>
</evidence>
<dbReference type="GO" id="GO:0003824">
    <property type="term" value="F:catalytic activity"/>
    <property type="evidence" value="ECO:0007669"/>
    <property type="project" value="UniProtKB-ARBA"/>
</dbReference>
<accession>Q4UE74</accession>
<dbReference type="SUPFAM" id="SSF102645">
    <property type="entry name" value="CoaB-like"/>
    <property type="match status" value="1"/>
</dbReference>
<dbReference type="RefSeq" id="XP_952347.1">
    <property type="nucleotide sequence ID" value="XM_947254.1"/>
</dbReference>
<organism evidence="1 2">
    <name type="scientific">Theileria annulata</name>
    <dbReference type="NCBI Taxonomy" id="5874"/>
    <lineage>
        <taxon>Eukaryota</taxon>
        <taxon>Sar</taxon>
        <taxon>Alveolata</taxon>
        <taxon>Apicomplexa</taxon>
        <taxon>Aconoidasida</taxon>
        <taxon>Piroplasmida</taxon>
        <taxon>Theileriidae</taxon>
        <taxon>Theileria</taxon>
    </lineage>
</organism>
<proteinExistence type="predicted"/>
<dbReference type="STRING" id="5874.Q4UE74"/>
<protein>
    <submittedName>
        <fullName evidence="1">Uncharacterized protein</fullName>
    </submittedName>
</protein>
<dbReference type="GeneID" id="3861774"/>
<dbReference type="InParanoid" id="Q4UE74"/>
<dbReference type="OMA" id="ENVAYCL"/>
<dbReference type="VEuPathDB" id="PiroplasmaDB:TA12810"/>
<dbReference type="OrthoDB" id="70224at2759"/>
<dbReference type="KEGG" id="tan:TA12810"/>